<protein>
    <submittedName>
        <fullName evidence="2">XRE family transcriptional regulator</fullName>
    </submittedName>
</protein>
<reference evidence="2 3" key="1">
    <citation type="submission" date="2018-09" db="EMBL/GenBank/DDBJ databases">
        <title>Metagenome Assembled Genomes from an Advanced Water Purification Facility.</title>
        <authorList>
            <person name="Stamps B.W."/>
            <person name="Spear J.R."/>
        </authorList>
    </citation>
    <scope>NUCLEOTIDE SEQUENCE [LARGE SCALE GENOMIC DNA]</scope>
    <source>
        <strain evidence="2">Bin_52_1</strain>
    </source>
</reference>
<proteinExistence type="predicted"/>
<dbReference type="EMBL" id="SSFO01000168">
    <property type="protein sequence ID" value="TXI31960.1"/>
    <property type="molecule type" value="Genomic_DNA"/>
</dbReference>
<dbReference type="SMART" id="SM00530">
    <property type="entry name" value="HTH_XRE"/>
    <property type="match status" value="1"/>
</dbReference>
<dbReference type="GO" id="GO:0003677">
    <property type="term" value="F:DNA binding"/>
    <property type="evidence" value="ECO:0007669"/>
    <property type="project" value="InterPro"/>
</dbReference>
<sequence>MSTYHVARSISAHPSDRLPQDGLCKLEPLSSTSQLEESFSESEMLYAAEQITPIAFKERLAERMKELDVSIPQLSIRTGISEAMLKNILYKNSDTGRANLILLATALKTTVEYLATGVQAGSETDALSLKVLTPEELAVALGIISSGANHAAMDSRLESLPIPRRMLSQYSVMPENVRAVAINTESLSPTLTQQDVALVDISSTQLVEGVFLLAIRDAVILRFVSPVTRGFTLSASNTHIYGTTINVDPDTGMLEAPDTKVIGKAFCAISVRNL</sequence>
<comment type="caution">
    <text evidence="2">The sequence shown here is derived from an EMBL/GenBank/DDBJ whole genome shotgun (WGS) entry which is preliminary data.</text>
</comment>
<dbReference type="PROSITE" id="PS50943">
    <property type="entry name" value="HTH_CROC1"/>
    <property type="match status" value="1"/>
</dbReference>
<name>A0A5C7W3F7_AQUAC</name>
<dbReference type="CDD" id="cd00093">
    <property type="entry name" value="HTH_XRE"/>
    <property type="match status" value="1"/>
</dbReference>
<dbReference type="Proteomes" id="UP000321110">
    <property type="component" value="Unassembled WGS sequence"/>
</dbReference>
<evidence type="ECO:0000259" key="1">
    <source>
        <dbReference type="PROSITE" id="PS50943"/>
    </source>
</evidence>
<dbReference type="InterPro" id="IPR036286">
    <property type="entry name" value="LexA/Signal_pep-like_sf"/>
</dbReference>
<dbReference type="InterPro" id="IPR001387">
    <property type="entry name" value="Cro/C1-type_HTH"/>
</dbReference>
<feature type="domain" description="HTH cro/C1-type" evidence="1">
    <location>
        <begin position="60"/>
        <end position="114"/>
    </location>
</feature>
<dbReference type="SUPFAM" id="SSF47413">
    <property type="entry name" value="lambda repressor-like DNA-binding domains"/>
    <property type="match status" value="1"/>
</dbReference>
<organism evidence="2 3">
    <name type="scientific">Aquipseudomonas alcaligenes</name>
    <name type="common">Pseudomonas alcaligenes</name>
    <dbReference type="NCBI Taxonomy" id="43263"/>
    <lineage>
        <taxon>Bacteria</taxon>
        <taxon>Pseudomonadati</taxon>
        <taxon>Pseudomonadota</taxon>
        <taxon>Gammaproteobacteria</taxon>
        <taxon>Pseudomonadales</taxon>
        <taxon>Pseudomonadaceae</taxon>
        <taxon>Aquipseudomonas</taxon>
    </lineage>
</organism>
<gene>
    <name evidence="2" type="ORF">E6Q69_10205</name>
</gene>
<evidence type="ECO:0000313" key="3">
    <source>
        <dbReference type="Proteomes" id="UP000321110"/>
    </source>
</evidence>
<evidence type="ECO:0000313" key="2">
    <source>
        <dbReference type="EMBL" id="TXI31960.1"/>
    </source>
</evidence>
<dbReference type="SUPFAM" id="SSF51306">
    <property type="entry name" value="LexA/Signal peptidase"/>
    <property type="match status" value="1"/>
</dbReference>
<dbReference type="Gene3D" id="1.10.260.40">
    <property type="entry name" value="lambda repressor-like DNA-binding domains"/>
    <property type="match status" value="1"/>
</dbReference>
<dbReference type="InterPro" id="IPR010982">
    <property type="entry name" value="Lambda_DNA-bd_dom_sf"/>
</dbReference>
<accession>A0A5C7W3F7</accession>
<dbReference type="AlphaFoldDB" id="A0A5C7W3F7"/>